<feature type="region of interest" description="Disordered" evidence="1">
    <location>
        <begin position="1"/>
        <end position="33"/>
    </location>
</feature>
<dbReference type="AlphaFoldDB" id="A0A2J8A5B0"/>
<feature type="compositionally biased region" description="Low complexity" evidence="1">
    <location>
        <begin position="80"/>
        <end position="90"/>
    </location>
</feature>
<comment type="caution">
    <text evidence="2">The sequence shown here is derived from an EMBL/GenBank/DDBJ whole genome shotgun (WGS) entry which is preliminary data.</text>
</comment>
<accession>A0A2J8A5B0</accession>
<evidence type="ECO:0000313" key="2">
    <source>
        <dbReference type="EMBL" id="PNH07683.1"/>
    </source>
</evidence>
<evidence type="ECO:0000313" key="3">
    <source>
        <dbReference type="Proteomes" id="UP000236333"/>
    </source>
</evidence>
<sequence>MDAAPHDAPAPSGSRAADKRPPPARNTRAAAAAAASGARCNSAALDIPLSNQARARGLHTSHPGIASEAVALPPSKEVSRSLSPSASPSRQSAFVAAPPFALRSVVSALGQATTGAEGADITCFLRTSVSDQPPRTPKVKQVEALLMSPTRRTAKKAHIWQCDYGGASAAGHAAPQARTRGFSLLKEALAPESPTAAAVAAVGALQMHTPVAVSAGLLGDASDRT</sequence>
<keyword evidence="3" id="KW-1185">Reference proteome</keyword>
<reference evidence="2 3" key="1">
    <citation type="journal article" date="2017" name="Mol. Biol. Evol.">
        <title>The 4-celled Tetrabaena socialis nuclear genome reveals the essential components for genetic control of cell number at the origin of multicellularity in the volvocine lineage.</title>
        <authorList>
            <person name="Featherston J."/>
            <person name="Arakaki Y."/>
            <person name="Hanschen E.R."/>
            <person name="Ferris P.J."/>
            <person name="Michod R.E."/>
            <person name="Olson B.J.S.C."/>
            <person name="Nozaki H."/>
            <person name="Durand P.M."/>
        </authorList>
    </citation>
    <scope>NUCLEOTIDE SEQUENCE [LARGE SCALE GENOMIC DNA]</scope>
    <source>
        <strain evidence="2 3">NIES-571</strain>
    </source>
</reference>
<dbReference type="OrthoDB" id="549611at2759"/>
<evidence type="ECO:0000256" key="1">
    <source>
        <dbReference type="SAM" id="MobiDB-lite"/>
    </source>
</evidence>
<dbReference type="Proteomes" id="UP000236333">
    <property type="component" value="Unassembled WGS sequence"/>
</dbReference>
<proteinExistence type="predicted"/>
<organism evidence="2 3">
    <name type="scientific">Tetrabaena socialis</name>
    <dbReference type="NCBI Taxonomy" id="47790"/>
    <lineage>
        <taxon>Eukaryota</taxon>
        <taxon>Viridiplantae</taxon>
        <taxon>Chlorophyta</taxon>
        <taxon>core chlorophytes</taxon>
        <taxon>Chlorophyceae</taxon>
        <taxon>CS clade</taxon>
        <taxon>Chlamydomonadales</taxon>
        <taxon>Tetrabaenaceae</taxon>
        <taxon>Tetrabaena</taxon>
    </lineage>
</organism>
<dbReference type="EMBL" id="PGGS01000167">
    <property type="protein sequence ID" value="PNH07683.1"/>
    <property type="molecule type" value="Genomic_DNA"/>
</dbReference>
<feature type="region of interest" description="Disordered" evidence="1">
    <location>
        <begin position="55"/>
        <end position="90"/>
    </location>
</feature>
<protein>
    <submittedName>
        <fullName evidence="2">Uncharacterized protein</fullName>
    </submittedName>
</protein>
<gene>
    <name evidence="2" type="ORF">TSOC_005827</name>
</gene>
<name>A0A2J8A5B0_9CHLO</name>